<name>A0ABD2MRH7_9CUCU</name>
<sequence>MKSRYFLTTEYYVLFENIEYLVLTTKPQEFNIRNISPNITTFLESQRLLYLSINIQLILTDRNIFIFWIIREIGKYMDYNTCNRYGWNFLKDNINTFQLCDIMLKQNIIILSRT</sequence>
<dbReference type="Proteomes" id="UP001516400">
    <property type="component" value="Unassembled WGS sequence"/>
</dbReference>
<organism evidence="1 2">
    <name type="scientific">Cryptolaemus montrouzieri</name>
    <dbReference type="NCBI Taxonomy" id="559131"/>
    <lineage>
        <taxon>Eukaryota</taxon>
        <taxon>Metazoa</taxon>
        <taxon>Ecdysozoa</taxon>
        <taxon>Arthropoda</taxon>
        <taxon>Hexapoda</taxon>
        <taxon>Insecta</taxon>
        <taxon>Pterygota</taxon>
        <taxon>Neoptera</taxon>
        <taxon>Endopterygota</taxon>
        <taxon>Coleoptera</taxon>
        <taxon>Polyphaga</taxon>
        <taxon>Cucujiformia</taxon>
        <taxon>Coccinelloidea</taxon>
        <taxon>Coccinellidae</taxon>
        <taxon>Scymninae</taxon>
        <taxon>Scymnini</taxon>
        <taxon>Cryptolaemus</taxon>
    </lineage>
</organism>
<protein>
    <submittedName>
        <fullName evidence="1">Uncharacterized protein</fullName>
    </submittedName>
</protein>
<proteinExistence type="predicted"/>
<accession>A0ABD2MRH7</accession>
<keyword evidence="2" id="KW-1185">Reference proteome</keyword>
<comment type="caution">
    <text evidence="1">The sequence shown here is derived from an EMBL/GenBank/DDBJ whole genome shotgun (WGS) entry which is preliminary data.</text>
</comment>
<evidence type="ECO:0000313" key="2">
    <source>
        <dbReference type="Proteomes" id="UP001516400"/>
    </source>
</evidence>
<evidence type="ECO:0000313" key="1">
    <source>
        <dbReference type="EMBL" id="KAL3268995.1"/>
    </source>
</evidence>
<dbReference type="EMBL" id="JABFTP020000021">
    <property type="protein sequence ID" value="KAL3268995.1"/>
    <property type="molecule type" value="Genomic_DNA"/>
</dbReference>
<reference evidence="1 2" key="1">
    <citation type="journal article" date="2021" name="BMC Biol.">
        <title>Horizontally acquired antibacterial genes associated with adaptive radiation of ladybird beetles.</title>
        <authorList>
            <person name="Li H.S."/>
            <person name="Tang X.F."/>
            <person name="Huang Y.H."/>
            <person name="Xu Z.Y."/>
            <person name="Chen M.L."/>
            <person name="Du X.Y."/>
            <person name="Qiu B.Y."/>
            <person name="Chen P.T."/>
            <person name="Zhang W."/>
            <person name="Slipinski A."/>
            <person name="Escalona H.E."/>
            <person name="Waterhouse R.M."/>
            <person name="Zwick A."/>
            <person name="Pang H."/>
        </authorList>
    </citation>
    <scope>NUCLEOTIDE SEQUENCE [LARGE SCALE GENOMIC DNA]</scope>
    <source>
        <strain evidence="1">SYSU2018</strain>
    </source>
</reference>
<dbReference type="AlphaFoldDB" id="A0ABD2MRH7"/>
<gene>
    <name evidence="1" type="ORF">HHI36_008080</name>
</gene>